<dbReference type="PANTHER" id="PTHR45718">
    <property type="entry name" value="TRANSCRIPTIONAL ACTIVATOR CUBITUS INTERRUPTUS"/>
    <property type="match status" value="1"/>
</dbReference>
<dbReference type="Gene3D" id="3.30.160.60">
    <property type="entry name" value="Classic Zinc Finger"/>
    <property type="match status" value="5"/>
</dbReference>
<dbReference type="GO" id="GO:0007224">
    <property type="term" value="P:smoothened signaling pathway"/>
    <property type="evidence" value="ECO:0007669"/>
    <property type="project" value="TreeGrafter"/>
</dbReference>
<feature type="compositionally biased region" description="Polar residues" evidence="12">
    <location>
        <begin position="48"/>
        <end position="58"/>
    </location>
</feature>
<comment type="subcellular location">
    <subcellularLocation>
        <location evidence="1">Nucleus</location>
    </subcellularLocation>
</comment>
<dbReference type="PROSITE" id="PS50157">
    <property type="entry name" value="ZINC_FINGER_C2H2_2"/>
    <property type="match status" value="4"/>
</dbReference>
<evidence type="ECO:0000256" key="9">
    <source>
        <dbReference type="ARBA" id="ARBA00023163"/>
    </source>
</evidence>
<keyword evidence="8" id="KW-0238">DNA-binding</keyword>
<accession>A0A834FJ02</accession>
<feature type="compositionally biased region" description="Gly residues" evidence="12">
    <location>
        <begin position="893"/>
        <end position="904"/>
    </location>
</feature>
<keyword evidence="9" id="KW-0804">Transcription</keyword>
<dbReference type="FunFam" id="3.30.160.60:FF:000048">
    <property type="entry name" value="GLI family zinc finger 3"/>
    <property type="match status" value="1"/>
</dbReference>
<feature type="compositionally biased region" description="Low complexity" evidence="12">
    <location>
        <begin position="846"/>
        <end position="858"/>
    </location>
</feature>
<comment type="similarity">
    <text evidence="2">Belongs to the GLI C2H2-type zinc-finger protein family.</text>
</comment>
<reference evidence="14" key="1">
    <citation type="journal article" name="BMC Genomics">
        <title>Long-read sequencing and de novo genome assembly of marine medaka (Oryzias melastigma).</title>
        <authorList>
            <person name="Liang P."/>
            <person name="Saqib H.S.A."/>
            <person name="Ni X."/>
            <person name="Shen Y."/>
        </authorList>
    </citation>
    <scope>NUCLEOTIDE SEQUENCE</scope>
    <source>
        <strain evidence="14">Bigg-433</strain>
    </source>
</reference>
<evidence type="ECO:0000256" key="2">
    <source>
        <dbReference type="ARBA" id="ARBA00010831"/>
    </source>
</evidence>
<evidence type="ECO:0000256" key="10">
    <source>
        <dbReference type="ARBA" id="ARBA00023242"/>
    </source>
</evidence>
<dbReference type="EMBL" id="WKFB01000124">
    <property type="protein sequence ID" value="KAF6734946.1"/>
    <property type="molecule type" value="Genomic_DNA"/>
</dbReference>
<feature type="region of interest" description="Disordered" evidence="12">
    <location>
        <begin position="597"/>
        <end position="660"/>
    </location>
</feature>
<feature type="compositionally biased region" description="Basic and acidic residues" evidence="12">
    <location>
        <begin position="609"/>
        <end position="623"/>
    </location>
</feature>
<protein>
    <submittedName>
        <fullName evidence="14">Zinc finger protein GLI2</fullName>
    </submittedName>
</protein>
<dbReference type="GO" id="GO:0005634">
    <property type="term" value="C:nucleus"/>
    <property type="evidence" value="ECO:0007669"/>
    <property type="project" value="UniProtKB-SubCell"/>
</dbReference>
<feature type="domain" description="C2H2-type" evidence="13">
    <location>
        <begin position="584"/>
        <end position="614"/>
    </location>
</feature>
<feature type="domain" description="C2H2-type" evidence="13">
    <location>
        <begin position="553"/>
        <end position="583"/>
    </location>
</feature>
<sequence length="1405" mass="152304">MFAQRLQIIAQIPAGRAGASRLFANPAPRGGVEIYSQEPSDEGKRFDISSSDMETSPPRSAAKKDKMDSGGGGGFADLPKKPSPSETRAPHHLFPTFHTPIPIDMRHHEGRYHYEPHALHPMHSSAGLSGTPVISDLSLIRLSPAAMATGDSPFSPPHPYVSPHVEHYLRSVHGSPTLSMISAARGLSPAELAHDHLKDRGLFGLPPPPAPPPPPGASAAEYYHLMASHRSPYSELLTQGATGGAHLSDYISPIDVSRFSSPRLTPRISRKRALSISPLSDASIDLQTMIRTSPNSLVAYINNSRSSSAASSSYGHLSVGGLSPTFPFPHPINPMAYQQLLSQQRGLSAFGHTPPLIQPPATFSTRQASLSLSSAMHNSNPTSKVTQNTCRTNPGGDSAVSSTGEPMIHKRSKVKSEAEGLRPSSPHSPNHQSSLLDLKDDVDRDEYKQEPEAVYETNCHWEGCSKEYDTQDQLVHHINNDHIHGEKKEFVCRWEDCSREQKPFKAQYMLVVHMRRHTGEKPHKCTFEGCAKAYSRLENLKTHLRSHTGEKPYVCEHEGCNKAFSNASDRAKHQNRTHSNEKPYVCKIPGCTKRYTDPSSLRKHVKTVHGPEAHVTKKQRSDLPPRPPAPRENGENEMSGRDTLQKEDKVSDHSSPRGVEDYLHVKSIKTENSVMHQPSPGSQSSCSSEPSPLGTNHDSGVETAAHSGGSLGELSPLDDLPFVESLGLEDFAGGGAATVGLHLRKQLCASQHLQHLKKETLKTVRESCRWASKPTPPILNTKLPPIPAGESPIWGDGPANFPGSGLADLSSGKVTQLGPVSERRDSTSSSLGSVYTLSRRSSGISQCFSSRRSSQTSQFGTNRPSNVSSADSYDPISADISRRSSQTSHCGRSSGGQGGWGGGLPSPLSLTPAQHYSLKAKYAAATGGAPPTPPPYMESLKSHRALYEDSFTNRNWASRQDSISRSLMPHEVPSNMPRRASDPVRRLDPLTQLNMQRYNSMGTLRGGTAIHPHPPEEHRRTSLQGGVRLDIGLRRYTYSPRPPSILENITSEATTSNNRGVAGRLDFQGAPPVPQQVVLQRNCQLSASSRSPGQQMSPSSLQVSSTSPHWGQGPVDNSQRFLKAQPQSNLAVVPQNQNFGPGVDRFQPSFNLNNEPSAQYRFNAGSYDHNGNTNYSPCVAAGSIPRCKQEPLHTNFTGFQSARVKTDNCDPPNIQCDQRNHNTISHISVQSFNQNCLHPRPPTEAKALSSSKLMDTSSLTTNGVSGLHCVSDDNALYYTGQIQVFEPNESVGCRVSPVENIPSFENGQAASTLTDNQAPVTPALEHAQIDFDSILDDGDHSSLMSGTLSPGLLPSFSPGSSRLTTPRNSVALPPVQSGTGNMAIGDMNSLLTALAEESKFLNMIT</sequence>
<dbReference type="FunFam" id="3.30.160.60:FF:000019">
    <property type="entry name" value="GLI family zinc finger 3"/>
    <property type="match status" value="1"/>
</dbReference>
<name>A0A834FJ02_ORYME</name>
<dbReference type="SMART" id="SM00355">
    <property type="entry name" value="ZnF_C2H2"/>
    <property type="match status" value="5"/>
</dbReference>
<comment type="caution">
    <text evidence="14">The sequence shown here is derived from an EMBL/GenBank/DDBJ whole genome shotgun (WGS) entry which is preliminary data.</text>
</comment>
<evidence type="ECO:0000256" key="7">
    <source>
        <dbReference type="ARBA" id="ARBA00023015"/>
    </source>
</evidence>
<dbReference type="FunFam" id="3.30.160.60:FF:000068">
    <property type="entry name" value="GLI family zinc finger 3"/>
    <property type="match status" value="1"/>
</dbReference>
<feature type="compositionally biased region" description="Polar residues" evidence="12">
    <location>
        <begin position="859"/>
        <end position="871"/>
    </location>
</feature>
<dbReference type="GO" id="GO:0008270">
    <property type="term" value="F:zinc ion binding"/>
    <property type="evidence" value="ECO:0007669"/>
    <property type="project" value="UniProtKB-KW"/>
</dbReference>
<evidence type="ECO:0000256" key="8">
    <source>
        <dbReference type="ARBA" id="ARBA00023125"/>
    </source>
</evidence>
<feature type="compositionally biased region" description="Polar residues" evidence="12">
    <location>
        <begin position="375"/>
        <end position="392"/>
    </location>
</feature>
<evidence type="ECO:0000256" key="1">
    <source>
        <dbReference type="ARBA" id="ARBA00004123"/>
    </source>
</evidence>
<dbReference type="Pfam" id="PF23561">
    <property type="entry name" value="zf-C2H2_15"/>
    <property type="match status" value="1"/>
</dbReference>
<evidence type="ECO:0000256" key="5">
    <source>
        <dbReference type="ARBA" id="ARBA00022771"/>
    </source>
</evidence>
<feature type="compositionally biased region" description="Low complexity" evidence="12">
    <location>
        <begin position="423"/>
        <end position="434"/>
    </location>
</feature>
<feature type="domain" description="C2H2-type" evidence="13">
    <location>
        <begin position="523"/>
        <end position="552"/>
    </location>
</feature>
<gene>
    <name evidence="14" type="ORF">FQA47_022244</name>
</gene>
<keyword evidence="10" id="KW-0539">Nucleus</keyword>
<dbReference type="Pfam" id="PF00096">
    <property type="entry name" value="zf-C2H2"/>
    <property type="match status" value="3"/>
</dbReference>
<evidence type="ECO:0000259" key="13">
    <source>
        <dbReference type="PROSITE" id="PS50157"/>
    </source>
</evidence>
<dbReference type="SUPFAM" id="SSF57667">
    <property type="entry name" value="beta-beta-alpha zinc fingers"/>
    <property type="match status" value="3"/>
</dbReference>
<feature type="region of interest" description="Disordered" evidence="12">
    <location>
        <begin position="21"/>
        <end position="95"/>
    </location>
</feature>
<organism evidence="14 15">
    <name type="scientific">Oryzias melastigma</name>
    <name type="common">Marine medaka</name>
    <dbReference type="NCBI Taxonomy" id="30732"/>
    <lineage>
        <taxon>Eukaryota</taxon>
        <taxon>Metazoa</taxon>
        <taxon>Chordata</taxon>
        <taxon>Craniata</taxon>
        <taxon>Vertebrata</taxon>
        <taxon>Euteleostomi</taxon>
        <taxon>Actinopterygii</taxon>
        <taxon>Neopterygii</taxon>
        <taxon>Teleostei</taxon>
        <taxon>Neoteleostei</taxon>
        <taxon>Acanthomorphata</taxon>
        <taxon>Ovalentaria</taxon>
        <taxon>Atherinomorphae</taxon>
        <taxon>Beloniformes</taxon>
        <taxon>Adrianichthyidae</taxon>
        <taxon>Oryziinae</taxon>
        <taxon>Oryzias</taxon>
    </lineage>
</organism>
<evidence type="ECO:0000256" key="12">
    <source>
        <dbReference type="SAM" id="MobiDB-lite"/>
    </source>
</evidence>
<dbReference type="PANTHER" id="PTHR45718:SF6">
    <property type="entry name" value="ZINC FINGER PROTEIN GLI2"/>
    <property type="match status" value="1"/>
</dbReference>
<dbReference type="FunFam" id="3.30.160.60:FF:000031">
    <property type="entry name" value="GLI family zinc finger 3"/>
    <property type="match status" value="1"/>
</dbReference>
<feature type="region of interest" description="Disordered" evidence="12">
    <location>
        <begin position="1355"/>
        <end position="1374"/>
    </location>
</feature>
<evidence type="ECO:0000313" key="14">
    <source>
        <dbReference type="EMBL" id="KAF6734946.1"/>
    </source>
</evidence>
<feature type="domain" description="C2H2-type" evidence="13">
    <location>
        <begin position="495"/>
        <end position="522"/>
    </location>
</feature>
<dbReference type="GO" id="GO:0000978">
    <property type="term" value="F:RNA polymerase II cis-regulatory region sequence-specific DNA binding"/>
    <property type="evidence" value="ECO:0007669"/>
    <property type="project" value="TreeGrafter"/>
</dbReference>
<dbReference type="InterPro" id="IPR043359">
    <property type="entry name" value="GLI-like"/>
</dbReference>
<feature type="region of interest" description="Disordered" evidence="12">
    <location>
        <begin position="1085"/>
        <end position="1117"/>
    </location>
</feature>
<evidence type="ECO:0000256" key="3">
    <source>
        <dbReference type="ARBA" id="ARBA00022723"/>
    </source>
</evidence>
<feature type="region of interest" description="Disordered" evidence="12">
    <location>
        <begin position="791"/>
        <end position="834"/>
    </location>
</feature>
<evidence type="ECO:0000313" key="15">
    <source>
        <dbReference type="Proteomes" id="UP000646548"/>
    </source>
</evidence>
<keyword evidence="7" id="KW-0805">Transcription regulation</keyword>
<dbReference type="Proteomes" id="UP000646548">
    <property type="component" value="Unassembled WGS sequence"/>
</dbReference>
<dbReference type="InterPro" id="IPR056436">
    <property type="entry name" value="Znf-C2H2_ZIC1-5/GLI1-3-like"/>
</dbReference>
<keyword evidence="3" id="KW-0479">Metal-binding</keyword>
<feature type="region of interest" description="Disordered" evidence="12">
    <location>
        <begin position="846"/>
        <end position="907"/>
    </location>
</feature>
<dbReference type="PROSITE" id="PS00028">
    <property type="entry name" value="ZINC_FINGER_C2H2_1"/>
    <property type="match status" value="4"/>
</dbReference>
<feature type="compositionally biased region" description="Basic and acidic residues" evidence="12">
    <location>
        <begin position="632"/>
        <end position="660"/>
    </location>
</feature>
<keyword evidence="4" id="KW-0677">Repeat</keyword>
<feature type="compositionally biased region" description="Low complexity" evidence="12">
    <location>
        <begin position="1094"/>
        <end position="1107"/>
    </location>
</feature>
<feature type="region of interest" description="Disordered" evidence="12">
    <location>
        <begin position="375"/>
        <end position="437"/>
    </location>
</feature>
<dbReference type="FunFam" id="3.30.160.60:FF:000036">
    <property type="entry name" value="GLI family zinc finger 3"/>
    <property type="match status" value="1"/>
</dbReference>
<keyword evidence="6" id="KW-0862">Zinc</keyword>
<feature type="compositionally biased region" description="Low complexity" evidence="12">
    <location>
        <begin position="678"/>
        <end position="692"/>
    </location>
</feature>
<dbReference type="GO" id="GO:0000981">
    <property type="term" value="F:DNA-binding transcription factor activity, RNA polymerase II-specific"/>
    <property type="evidence" value="ECO:0007669"/>
    <property type="project" value="TreeGrafter"/>
</dbReference>
<dbReference type="InterPro" id="IPR013087">
    <property type="entry name" value="Znf_C2H2_type"/>
</dbReference>
<proteinExistence type="inferred from homology"/>
<keyword evidence="5 11" id="KW-0863">Zinc-finger</keyword>
<evidence type="ECO:0000256" key="4">
    <source>
        <dbReference type="ARBA" id="ARBA00022737"/>
    </source>
</evidence>
<dbReference type="InterPro" id="IPR036236">
    <property type="entry name" value="Znf_C2H2_sf"/>
</dbReference>
<feature type="region of interest" description="Disordered" evidence="12">
    <location>
        <begin position="673"/>
        <end position="715"/>
    </location>
</feature>
<evidence type="ECO:0000256" key="11">
    <source>
        <dbReference type="PROSITE-ProRule" id="PRU00042"/>
    </source>
</evidence>
<evidence type="ECO:0000256" key="6">
    <source>
        <dbReference type="ARBA" id="ARBA00022833"/>
    </source>
</evidence>